<dbReference type="AlphaFoldDB" id="A0A2M8ITQ8"/>
<comment type="caution">
    <text evidence="1">The sequence shown here is derived from an EMBL/GenBank/DDBJ whole genome shotgun (WGS) entry which is preliminary data.</text>
</comment>
<accession>A0A2M8ITQ8</accession>
<name>A0A2M8ITQ8_9RHOB</name>
<organism evidence="1 2">
    <name type="scientific">Pseudooceanicola lipolyticus</name>
    <dbReference type="NCBI Taxonomy" id="2029104"/>
    <lineage>
        <taxon>Bacteria</taxon>
        <taxon>Pseudomonadati</taxon>
        <taxon>Pseudomonadota</taxon>
        <taxon>Alphaproteobacteria</taxon>
        <taxon>Rhodobacterales</taxon>
        <taxon>Paracoccaceae</taxon>
        <taxon>Pseudooceanicola</taxon>
    </lineage>
</organism>
<sequence length="178" mass="18593">KPRARRAAGLGLFTSLLLFLFAVVAGAAAGTWWHWPADTASQPDSSAVVARAATDTCSVNALSGLGGGFATVGQAMRNCGRDITPDVALALVEDYAARSDPQALLLFGTLYDGTELDARVENLIGLSFATDDTKAVEYYHRAVAAGAIEADTRLAATCARLADADSTLAKGAYDDYCR</sequence>
<keyword evidence="2" id="KW-1185">Reference proteome</keyword>
<protein>
    <submittedName>
        <fullName evidence="1">Uncharacterized protein</fullName>
    </submittedName>
</protein>
<evidence type="ECO:0000313" key="2">
    <source>
        <dbReference type="Proteomes" id="UP000231553"/>
    </source>
</evidence>
<dbReference type="Proteomes" id="UP000231553">
    <property type="component" value="Unassembled WGS sequence"/>
</dbReference>
<proteinExistence type="predicted"/>
<gene>
    <name evidence="1" type="ORF">CVM52_25010</name>
</gene>
<reference evidence="1 2" key="1">
    <citation type="journal article" date="2018" name="Int. J. Syst. Evol. Microbiol.">
        <title>Pseudooceanicola lipolyticus sp. nov., a marine alphaproteobacterium, reclassification of Oceanicola flagellatus as Pseudooceanicola flagellatus comb. nov. and emended description of the genus Pseudooceanicola.</title>
        <authorList>
            <person name="Huang M.-M."/>
            <person name="Guo L.-L."/>
            <person name="Wu Y.-H."/>
            <person name="Lai Q.-L."/>
            <person name="Shao Z.-Z."/>
            <person name="Wang C.-S."/>
            <person name="Wu M."/>
            <person name="Xu X.-W."/>
        </authorList>
    </citation>
    <scope>NUCLEOTIDE SEQUENCE [LARGE SCALE GENOMIC DNA]</scope>
    <source>
        <strain evidence="1 2">157</strain>
    </source>
</reference>
<feature type="non-terminal residue" evidence="1">
    <location>
        <position position="1"/>
    </location>
</feature>
<dbReference type="EMBL" id="PGTB01000287">
    <property type="protein sequence ID" value="PJE33907.1"/>
    <property type="molecule type" value="Genomic_DNA"/>
</dbReference>
<evidence type="ECO:0000313" key="1">
    <source>
        <dbReference type="EMBL" id="PJE33907.1"/>
    </source>
</evidence>